<dbReference type="Gene3D" id="3.30.70.100">
    <property type="match status" value="1"/>
</dbReference>
<feature type="transmembrane region" description="Helical" evidence="7">
    <location>
        <begin position="85"/>
        <end position="117"/>
    </location>
</feature>
<evidence type="ECO:0000256" key="3">
    <source>
        <dbReference type="ARBA" id="ARBA00022475"/>
    </source>
</evidence>
<dbReference type="EMBL" id="CP042433">
    <property type="protein sequence ID" value="QEC55804.1"/>
    <property type="molecule type" value="Genomic_DNA"/>
</dbReference>
<evidence type="ECO:0000256" key="4">
    <source>
        <dbReference type="ARBA" id="ARBA00022692"/>
    </source>
</evidence>
<dbReference type="Gene3D" id="2.30.30.60">
    <property type="match status" value="1"/>
</dbReference>
<dbReference type="InterPro" id="IPR023408">
    <property type="entry name" value="MscS_beta-dom_sf"/>
</dbReference>
<dbReference type="GO" id="GO:0005886">
    <property type="term" value="C:plasma membrane"/>
    <property type="evidence" value="ECO:0007669"/>
    <property type="project" value="UniProtKB-SubCell"/>
</dbReference>
<dbReference type="AlphaFoldDB" id="A0A5B8UGR1"/>
<dbReference type="InterPro" id="IPR011066">
    <property type="entry name" value="MscS_channel_C_sf"/>
</dbReference>
<dbReference type="KEGG" id="fgg:FSB75_07825"/>
<dbReference type="InterPro" id="IPR045275">
    <property type="entry name" value="MscS_archaea/bacteria_type"/>
</dbReference>
<keyword evidence="3" id="KW-1003">Cell membrane</keyword>
<dbReference type="InterPro" id="IPR006685">
    <property type="entry name" value="MscS_channel_2nd"/>
</dbReference>
<keyword evidence="5 7" id="KW-1133">Transmembrane helix</keyword>
<evidence type="ECO:0000256" key="5">
    <source>
        <dbReference type="ARBA" id="ARBA00022989"/>
    </source>
</evidence>
<dbReference type="InterPro" id="IPR011014">
    <property type="entry name" value="MscS_channel_TM-2"/>
</dbReference>
<evidence type="ECO:0000256" key="6">
    <source>
        <dbReference type="ARBA" id="ARBA00023136"/>
    </source>
</evidence>
<dbReference type="OrthoDB" id="9809206at2"/>
<feature type="transmembrane region" description="Helical" evidence="7">
    <location>
        <begin position="58"/>
        <end position="79"/>
    </location>
</feature>
<proteinExistence type="inferred from homology"/>
<dbReference type="SUPFAM" id="SSF50182">
    <property type="entry name" value="Sm-like ribonucleoproteins"/>
    <property type="match status" value="1"/>
</dbReference>
<dbReference type="PANTHER" id="PTHR30221:SF1">
    <property type="entry name" value="SMALL-CONDUCTANCE MECHANOSENSITIVE CHANNEL"/>
    <property type="match status" value="1"/>
</dbReference>
<evidence type="ECO:0000256" key="1">
    <source>
        <dbReference type="ARBA" id="ARBA00004651"/>
    </source>
</evidence>
<dbReference type="InterPro" id="IPR010920">
    <property type="entry name" value="LSM_dom_sf"/>
</dbReference>
<keyword evidence="10" id="KW-1185">Reference proteome</keyword>
<dbReference type="Proteomes" id="UP000321204">
    <property type="component" value="Chromosome"/>
</dbReference>
<reference evidence="9 10" key="1">
    <citation type="journal article" date="2015" name="Int. J. Syst. Evol. Microbiol.">
        <title>Flavisolibacter ginsenosidimutans sp. nov., with ginsenoside-converting activity isolated from soil used for cultivating ginseng.</title>
        <authorList>
            <person name="Zhao Y."/>
            <person name="Liu Q."/>
            <person name="Kang M.S."/>
            <person name="Jin F."/>
            <person name="Yu H."/>
            <person name="Im W.T."/>
        </authorList>
    </citation>
    <scope>NUCLEOTIDE SEQUENCE [LARGE SCALE GENOMIC DNA]</scope>
    <source>
        <strain evidence="9 10">Gsoil 636</strain>
    </source>
</reference>
<keyword evidence="6 7" id="KW-0472">Membrane</keyword>
<organism evidence="9 10">
    <name type="scientific">Flavisolibacter ginsenosidimutans</name>
    <dbReference type="NCBI Taxonomy" id="661481"/>
    <lineage>
        <taxon>Bacteria</taxon>
        <taxon>Pseudomonadati</taxon>
        <taxon>Bacteroidota</taxon>
        <taxon>Chitinophagia</taxon>
        <taxon>Chitinophagales</taxon>
        <taxon>Chitinophagaceae</taxon>
        <taxon>Flavisolibacter</taxon>
    </lineage>
</organism>
<evidence type="ECO:0000259" key="8">
    <source>
        <dbReference type="Pfam" id="PF00924"/>
    </source>
</evidence>
<dbReference type="Gene3D" id="1.10.287.1260">
    <property type="match status" value="1"/>
</dbReference>
<evidence type="ECO:0000313" key="9">
    <source>
        <dbReference type="EMBL" id="QEC55804.1"/>
    </source>
</evidence>
<dbReference type="Pfam" id="PF00924">
    <property type="entry name" value="MS_channel_2nd"/>
    <property type="match status" value="1"/>
</dbReference>
<dbReference type="PANTHER" id="PTHR30221">
    <property type="entry name" value="SMALL-CONDUCTANCE MECHANOSENSITIVE CHANNEL"/>
    <property type="match status" value="1"/>
</dbReference>
<gene>
    <name evidence="9" type="ORF">FSB75_07825</name>
</gene>
<name>A0A5B8UGR1_9BACT</name>
<evidence type="ECO:0000313" key="10">
    <source>
        <dbReference type="Proteomes" id="UP000321204"/>
    </source>
</evidence>
<sequence>MDWSKFYDKAYNWILIEGPRILIGVLLVLIGLWLIGFIKKWLNHHFHKREVNSSVRPFLVNLFVTALQVLLFIAFMQVVGLQMTIFTAVIGAFGVAAGLALSGTLQNFTSGVLILLLKPFRIGDNIIAQGNEGTVDTIQIFFTIMKTFDNRTVIIPNSKLSNEIIVNLSREDKRRMDIEVKFPFTVDFAQVKNIVDKSVSNVTTLLTDPAHRVGVAGIDPDGYKVMINVWSHAHGFVDTKLLLQERIVDDLKSSGIKLPGL</sequence>
<dbReference type="SUPFAM" id="SSF82689">
    <property type="entry name" value="Mechanosensitive channel protein MscS (YggB), C-terminal domain"/>
    <property type="match status" value="1"/>
</dbReference>
<feature type="domain" description="Mechanosensitive ion channel MscS" evidence="8">
    <location>
        <begin position="104"/>
        <end position="170"/>
    </location>
</feature>
<comment type="similarity">
    <text evidence="2">Belongs to the MscS (TC 1.A.23) family.</text>
</comment>
<dbReference type="GO" id="GO:0008381">
    <property type="term" value="F:mechanosensitive monoatomic ion channel activity"/>
    <property type="evidence" value="ECO:0007669"/>
    <property type="project" value="InterPro"/>
</dbReference>
<keyword evidence="4 7" id="KW-0812">Transmembrane</keyword>
<protein>
    <submittedName>
        <fullName evidence="9">Mechanosensitive ion channel family protein</fullName>
    </submittedName>
</protein>
<dbReference type="RefSeq" id="WP_146785189.1">
    <property type="nucleotide sequence ID" value="NZ_BAABIO010000001.1"/>
</dbReference>
<feature type="transmembrane region" description="Helical" evidence="7">
    <location>
        <begin position="20"/>
        <end position="38"/>
    </location>
</feature>
<dbReference type="PROSITE" id="PS01246">
    <property type="entry name" value="UPF0003"/>
    <property type="match status" value="1"/>
</dbReference>
<dbReference type="SUPFAM" id="SSF82861">
    <property type="entry name" value="Mechanosensitive channel protein MscS (YggB), transmembrane region"/>
    <property type="match status" value="1"/>
</dbReference>
<evidence type="ECO:0000256" key="7">
    <source>
        <dbReference type="SAM" id="Phobius"/>
    </source>
</evidence>
<comment type="subcellular location">
    <subcellularLocation>
        <location evidence="1">Cell membrane</location>
        <topology evidence="1">Multi-pass membrane protein</topology>
    </subcellularLocation>
</comment>
<dbReference type="InterPro" id="IPR006686">
    <property type="entry name" value="MscS_channel_CS"/>
</dbReference>
<evidence type="ECO:0000256" key="2">
    <source>
        <dbReference type="ARBA" id="ARBA00008017"/>
    </source>
</evidence>
<accession>A0A5B8UGR1</accession>